<dbReference type="EMBL" id="KN829133">
    <property type="protein sequence ID" value="KIK74129.1"/>
    <property type="molecule type" value="Genomic_DNA"/>
</dbReference>
<keyword evidence="2" id="KW-1185">Reference proteome</keyword>
<evidence type="ECO:0000313" key="2">
    <source>
        <dbReference type="Proteomes" id="UP000054538"/>
    </source>
</evidence>
<gene>
    <name evidence="1" type="ORF">PAXRUDRAFT_836070</name>
</gene>
<accession>A0A0D0D2J3</accession>
<feature type="non-terminal residue" evidence="1">
    <location>
        <position position="1"/>
    </location>
</feature>
<sequence length="101" mass="11296">LHIPTSGLEALTTPPTYFRSHQCIFGPTRTFLIPPAHFQLHPPSLPVFEPTGAFLVPPICFQPHAHVFNCTLPPACFRPRQCISSPMPMFSVHLSPQFVCF</sequence>
<protein>
    <submittedName>
        <fullName evidence="1">Uncharacterized protein</fullName>
    </submittedName>
</protein>
<reference evidence="2" key="2">
    <citation type="submission" date="2015-01" db="EMBL/GenBank/DDBJ databases">
        <title>Evolutionary Origins and Diversification of the Mycorrhizal Mutualists.</title>
        <authorList>
            <consortium name="DOE Joint Genome Institute"/>
            <consortium name="Mycorrhizal Genomics Consortium"/>
            <person name="Kohler A."/>
            <person name="Kuo A."/>
            <person name="Nagy L.G."/>
            <person name="Floudas D."/>
            <person name="Copeland A."/>
            <person name="Barry K.W."/>
            <person name="Cichocki N."/>
            <person name="Veneault-Fourrey C."/>
            <person name="LaButti K."/>
            <person name="Lindquist E.A."/>
            <person name="Lipzen A."/>
            <person name="Lundell T."/>
            <person name="Morin E."/>
            <person name="Murat C."/>
            <person name="Riley R."/>
            <person name="Ohm R."/>
            <person name="Sun H."/>
            <person name="Tunlid A."/>
            <person name="Henrissat B."/>
            <person name="Grigoriev I.V."/>
            <person name="Hibbett D.S."/>
            <person name="Martin F."/>
        </authorList>
    </citation>
    <scope>NUCLEOTIDE SEQUENCE [LARGE SCALE GENOMIC DNA]</scope>
    <source>
        <strain evidence="2">Ve08.2h10</strain>
    </source>
</reference>
<organism evidence="1 2">
    <name type="scientific">Paxillus rubicundulus Ve08.2h10</name>
    <dbReference type="NCBI Taxonomy" id="930991"/>
    <lineage>
        <taxon>Eukaryota</taxon>
        <taxon>Fungi</taxon>
        <taxon>Dikarya</taxon>
        <taxon>Basidiomycota</taxon>
        <taxon>Agaricomycotina</taxon>
        <taxon>Agaricomycetes</taxon>
        <taxon>Agaricomycetidae</taxon>
        <taxon>Boletales</taxon>
        <taxon>Paxilineae</taxon>
        <taxon>Paxillaceae</taxon>
        <taxon>Paxillus</taxon>
    </lineage>
</organism>
<dbReference type="AlphaFoldDB" id="A0A0D0D2J3"/>
<dbReference type="InParanoid" id="A0A0D0D2J3"/>
<dbReference type="HOGENOM" id="CLU_178703_0_0_1"/>
<evidence type="ECO:0000313" key="1">
    <source>
        <dbReference type="EMBL" id="KIK74129.1"/>
    </source>
</evidence>
<reference evidence="1 2" key="1">
    <citation type="submission" date="2014-04" db="EMBL/GenBank/DDBJ databases">
        <authorList>
            <consortium name="DOE Joint Genome Institute"/>
            <person name="Kuo A."/>
            <person name="Kohler A."/>
            <person name="Jargeat P."/>
            <person name="Nagy L.G."/>
            <person name="Floudas D."/>
            <person name="Copeland A."/>
            <person name="Barry K.W."/>
            <person name="Cichocki N."/>
            <person name="Veneault-Fourrey C."/>
            <person name="LaButti K."/>
            <person name="Lindquist E.A."/>
            <person name="Lipzen A."/>
            <person name="Lundell T."/>
            <person name="Morin E."/>
            <person name="Murat C."/>
            <person name="Sun H."/>
            <person name="Tunlid A."/>
            <person name="Henrissat B."/>
            <person name="Grigoriev I.V."/>
            <person name="Hibbett D.S."/>
            <person name="Martin F."/>
            <person name="Nordberg H.P."/>
            <person name="Cantor M.N."/>
            <person name="Hua S.X."/>
        </authorList>
    </citation>
    <scope>NUCLEOTIDE SEQUENCE [LARGE SCALE GENOMIC DNA]</scope>
    <source>
        <strain evidence="1 2">Ve08.2h10</strain>
    </source>
</reference>
<dbReference type="Proteomes" id="UP000054538">
    <property type="component" value="Unassembled WGS sequence"/>
</dbReference>
<proteinExistence type="predicted"/>
<name>A0A0D0D2J3_9AGAM</name>